<evidence type="ECO:0000256" key="1">
    <source>
        <dbReference type="ARBA" id="ARBA00005854"/>
    </source>
</evidence>
<dbReference type="InterPro" id="IPR029753">
    <property type="entry name" value="D-isomer_DH_CS"/>
</dbReference>
<evidence type="ECO:0000256" key="2">
    <source>
        <dbReference type="ARBA" id="ARBA00023002"/>
    </source>
</evidence>
<accession>A0ABW1RVH9</accession>
<comment type="caution">
    <text evidence="7">The sequence shown here is derived from an EMBL/GenBank/DDBJ whole genome shotgun (WGS) entry which is preliminary data.</text>
</comment>
<dbReference type="CDD" id="cd12186">
    <property type="entry name" value="LDH"/>
    <property type="match status" value="1"/>
</dbReference>
<evidence type="ECO:0000313" key="7">
    <source>
        <dbReference type="EMBL" id="MFC6179401.1"/>
    </source>
</evidence>
<dbReference type="SUPFAM" id="SSF52283">
    <property type="entry name" value="Formate/glycerate dehydrogenase catalytic domain-like"/>
    <property type="match status" value="1"/>
</dbReference>
<dbReference type="InterPro" id="IPR006140">
    <property type="entry name" value="D-isomer_DH_NAD-bd"/>
</dbReference>
<dbReference type="PROSITE" id="PS00671">
    <property type="entry name" value="D_2_HYDROXYACID_DH_3"/>
    <property type="match status" value="1"/>
</dbReference>
<dbReference type="Pfam" id="PF02826">
    <property type="entry name" value="2-Hacid_dh_C"/>
    <property type="match status" value="1"/>
</dbReference>
<dbReference type="EMBL" id="JBHSSG010000013">
    <property type="protein sequence ID" value="MFC6179401.1"/>
    <property type="molecule type" value="Genomic_DNA"/>
</dbReference>
<evidence type="ECO:0000313" key="8">
    <source>
        <dbReference type="Proteomes" id="UP001596158"/>
    </source>
</evidence>
<evidence type="ECO:0000259" key="5">
    <source>
        <dbReference type="Pfam" id="PF00389"/>
    </source>
</evidence>
<dbReference type="PANTHER" id="PTHR43026">
    <property type="entry name" value="2-HYDROXYACID DEHYDROGENASE HOMOLOG 1-RELATED"/>
    <property type="match status" value="1"/>
</dbReference>
<evidence type="ECO:0000256" key="3">
    <source>
        <dbReference type="ARBA" id="ARBA00023027"/>
    </source>
</evidence>
<dbReference type="InterPro" id="IPR036291">
    <property type="entry name" value="NAD(P)-bd_dom_sf"/>
</dbReference>
<dbReference type="Gene3D" id="3.40.50.720">
    <property type="entry name" value="NAD(P)-binding Rossmann-like Domain"/>
    <property type="match status" value="2"/>
</dbReference>
<dbReference type="Pfam" id="PF00389">
    <property type="entry name" value="2-Hacid_dh"/>
    <property type="match status" value="1"/>
</dbReference>
<organism evidence="7 8">
    <name type="scientific">Weissella sagaensis</name>
    <dbReference type="NCBI Taxonomy" id="2559928"/>
    <lineage>
        <taxon>Bacteria</taxon>
        <taxon>Bacillati</taxon>
        <taxon>Bacillota</taxon>
        <taxon>Bacilli</taxon>
        <taxon>Lactobacillales</taxon>
        <taxon>Lactobacillaceae</taxon>
        <taxon>Weissella</taxon>
    </lineage>
</organism>
<name>A0ABW1RVH9_9LACO</name>
<dbReference type="Proteomes" id="UP001596158">
    <property type="component" value="Unassembled WGS sequence"/>
</dbReference>
<comment type="similarity">
    <text evidence="1 4">Belongs to the D-isomer specific 2-hydroxyacid dehydrogenase family.</text>
</comment>
<keyword evidence="8" id="KW-1185">Reference proteome</keyword>
<evidence type="ECO:0000256" key="4">
    <source>
        <dbReference type="RuleBase" id="RU003719"/>
    </source>
</evidence>
<protein>
    <submittedName>
        <fullName evidence="7">D-2-hydroxyacid dehydrogenase</fullName>
    </submittedName>
</protein>
<feature type="domain" description="D-isomer specific 2-hydroxyacid dehydrogenase catalytic" evidence="5">
    <location>
        <begin position="19"/>
        <end position="331"/>
    </location>
</feature>
<dbReference type="PANTHER" id="PTHR43026:SF1">
    <property type="entry name" value="2-HYDROXYACID DEHYDROGENASE HOMOLOG 1-RELATED"/>
    <property type="match status" value="1"/>
</dbReference>
<keyword evidence="3" id="KW-0520">NAD</keyword>
<feature type="domain" description="D-isomer specific 2-hydroxyacid dehydrogenase NAD-binding" evidence="6">
    <location>
        <begin position="114"/>
        <end position="299"/>
    </location>
</feature>
<evidence type="ECO:0000259" key="6">
    <source>
        <dbReference type="Pfam" id="PF02826"/>
    </source>
</evidence>
<reference evidence="8" key="1">
    <citation type="journal article" date="2019" name="Int. J. Syst. Evol. Microbiol.">
        <title>The Global Catalogue of Microorganisms (GCM) 10K type strain sequencing project: providing services to taxonomists for standard genome sequencing and annotation.</title>
        <authorList>
            <consortium name="The Broad Institute Genomics Platform"/>
            <consortium name="The Broad Institute Genome Sequencing Center for Infectious Disease"/>
            <person name="Wu L."/>
            <person name="Ma J."/>
        </authorList>
    </citation>
    <scope>NUCLEOTIDE SEQUENCE [LARGE SCALE GENOMIC DNA]</scope>
    <source>
        <strain evidence="8">CCM 8924</strain>
    </source>
</reference>
<proteinExistence type="inferred from homology"/>
<sequence length="331" mass="37007">MIKILMYNIMDDEKIVVTEWLKHHHDVQIDWNTVTLNPDTVDLANGYDGISTEQDNLIDDPIVYEKLHEFGIKQITLRITGYDTINLPLATQNNLKVTNVPAYSPRSVSEMVLAQTMWLLRNLHTTQQRVQNHDFTWDGLQSREIHDLTVGIIGAGKIGSEVARIFKALGATVLAADPIHRPELNSVLTYVDHETIFKTADIITTHTPLLDSTYHLFDAAVFQQMKPSTIFINASRGSVVDTPALITALKNHTIAAAGLDTIEGEADIFSNDFSTTDFNNAYLKTIMALPNAIMTPHIGFYTDNAIRNMVEISLHDMLTIIAGKTSEHELN</sequence>
<keyword evidence="2 4" id="KW-0560">Oxidoreductase</keyword>
<dbReference type="InterPro" id="IPR058205">
    <property type="entry name" value="D-LDH-like"/>
</dbReference>
<gene>
    <name evidence="7" type="ORF">ACFQGR_08435</name>
</gene>
<dbReference type="SUPFAM" id="SSF51735">
    <property type="entry name" value="NAD(P)-binding Rossmann-fold domains"/>
    <property type="match status" value="1"/>
</dbReference>
<dbReference type="InterPro" id="IPR006139">
    <property type="entry name" value="D-isomer_2_OHA_DH_cat_dom"/>
</dbReference>
<dbReference type="RefSeq" id="WP_042492261.1">
    <property type="nucleotide sequence ID" value="NZ_BJDT01000001.1"/>
</dbReference>